<dbReference type="PANTHER" id="PTHR33164">
    <property type="entry name" value="TRANSCRIPTIONAL REGULATOR, MARR FAMILY"/>
    <property type="match status" value="1"/>
</dbReference>
<gene>
    <name evidence="2" type="ORF">V1Y59_08355</name>
</gene>
<dbReference type="Gene3D" id="1.10.10.10">
    <property type="entry name" value="Winged helix-like DNA-binding domain superfamily/Winged helix DNA-binding domain"/>
    <property type="match status" value="1"/>
</dbReference>
<dbReference type="InterPro" id="IPR039422">
    <property type="entry name" value="MarR/SlyA-like"/>
</dbReference>
<dbReference type="PROSITE" id="PS50995">
    <property type="entry name" value="HTH_MARR_2"/>
    <property type="match status" value="1"/>
</dbReference>
<dbReference type="PANTHER" id="PTHR33164:SF106">
    <property type="entry name" value="TRANSCRIPTIONAL REGULATORY PROTEIN"/>
    <property type="match status" value="1"/>
</dbReference>
<comment type="caution">
    <text evidence="2">The sequence shown here is derived from an EMBL/GenBank/DDBJ whole genome shotgun (WGS) entry which is preliminary data.</text>
</comment>
<dbReference type="EMBL" id="JAZDUE010000006">
    <property type="protein sequence ID" value="MEE4023084.1"/>
    <property type="molecule type" value="Genomic_DNA"/>
</dbReference>
<organism evidence="2 3">
    <name type="scientific">Gordonia prachuapensis</name>
    <dbReference type="NCBI Taxonomy" id="3115651"/>
    <lineage>
        <taxon>Bacteria</taxon>
        <taxon>Bacillati</taxon>
        <taxon>Actinomycetota</taxon>
        <taxon>Actinomycetes</taxon>
        <taxon>Mycobacteriales</taxon>
        <taxon>Gordoniaceae</taxon>
        <taxon>Gordonia</taxon>
    </lineage>
</organism>
<accession>A0ABU7MRX6</accession>
<evidence type="ECO:0000259" key="1">
    <source>
        <dbReference type="PROSITE" id="PS50995"/>
    </source>
</evidence>
<protein>
    <submittedName>
        <fullName evidence="2">MarR family transcriptional regulator</fullName>
    </submittedName>
</protein>
<dbReference type="InterPro" id="IPR000835">
    <property type="entry name" value="HTH_MarR-typ"/>
</dbReference>
<dbReference type="PRINTS" id="PR00598">
    <property type="entry name" value="HTHMARR"/>
</dbReference>
<evidence type="ECO:0000313" key="2">
    <source>
        <dbReference type="EMBL" id="MEE4023084.1"/>
    </source>
</evidence>
<proteinExistence type="predicted"/>
<dbReference type="RefSeq" id="WP_330504367.1">
    <property type="nucleotide sequence ID" value="NZ_JAZDUE010000006.1"/>
</dbReference>
<dbReference type="InterPro" id="IPR036388">
    <property type="entry name" value="WH-like_DNA-bd_sf"/>
</dbReference>
<sequence length="146" mass="16197">MPDRRSNIDLVHQIRALSIRVNLLGAEFAHQIGMHPTDVRALIALLDAQRHSQVATPGWLGAELHLNSATVTALVDRLEQAGLVARERDPADRRRVVLTVTDKASELGWQFFGPVIDRTLDVLNSYPEDELDVIRSFIGRMNAAVG</sequence>
<keyword evidence="3" id="KW-1185">Reference proteome</keyword>
<feature type="domain" description="HTH marR-type" evidence="1">
    <location>
        <begin position="7"/>
        <end position="143"/>
    </location>
</feature>
<dbReference type="InterPro" id="IPR036390">
    <property type="entry name" value="WH_DNA-bd_sf"/>
</dbReference>
<dbReference type="Proteomes" id="UP001335729">
    <property type="component" value="Unassembled WGS sequence"/>
</dbReference>
<evidence type="ECO:0000313" key="3">
    <source>
        <dbReference type="Proteomes" id="UP001335729"/>
    </source>
</evidence>
<dbReference type="SUPFAM" id="SSF46785">
    <property type="entry name" value="Winged helix' DNA-binding domain"/>
    <property type="match status" value="1"/>
</dbReference>
<dbReference type="Pfam" id="PF12802">
    <property type="entry name" value="MarR_2"/>
    <property type="match status" value="1"/>
</dbReference>
<reference evidence="2 3" key="1">
    <citation type="submission" date="2024-01" db="EMBL/GenBank/DDBJ databases">
        <title>Draft genome sequence of Gordonia sp. PKS22-38.</title>
        <authorList>
            <person name="Suphannarot A."/>
            <person name="Mingma R."/>
        </authorList>
    </citation>
    <scope>NUCLEOTIDE SEQUENCE [LARGE SCALE GENOMIC DNA]</scope>
    <source>
        <strain evidence="2 3">PKS22-38</strain>
    </source>
</reference>
<dbReference type="SMART" id="SM00347">
    <property type="entry name" value="HTH_MARR"/>
    <property type="match status" value="1"/>
</dbReference>
<name>A0ABU7MRX6_9ACTN</name>